<dbReference type="PANTHER" id="PTHR42798">
    <property type="entry name" value="LIPOPROTEIN-RELEASING SYSTEM ATP-BINDING PROTEIN LOLD"/>
    <property type="match status" value="1"/>
</dbReference>
<evidence type="ECO:0000313" key="6">
    <source>
        <dbReference type="EMBL" id="MFC0049270.1"/>
    </source>
</evidence>
<proteinExistence type="inferred from homology"/>
<dbReference type="PROSITE" id="PS00211">
    <property type="entry name" value="ABC_TRANSPORTER_1"/>
    <property type="match status" value="1"/>
</dbReference>
<keyword evidence="4 6" id="KW-0067">ATP-binding</keyword>
<dbReference type="InterPro" id="IPR017911">
    <property type="entry name" value="MacB-like_ATP-bd"/>
</dbReference>
<keyword evidence="7" id="KW-1185">Reference proteome</keyword>
<dbReference type="GO" id="GO:0005524">
    <property type="term" value="F:ATP binding"/>
    <property type="evidence" value="ECO:0007669"/>
    <property type="project" value="UniProtKB-KW"/>
</dbReference>
<evidence type="ECO:0000259" key="5">
    <source>
        <dbReference type="PROSITE" id="PS50893"/>
    </source>
</evidence>
<dbReference type="Gene3D" id="3.40.50.300">
    <property type="entry name" value="P-loop containing nucleotide triphosphate hydrolases"/>
    <property type="match status" value="1"/>
</dbReference>
<feature type="domain" description="ABC transporter" evidence="5">
    <location>
        <begin position="18"/>
        <end position="255"/>
    </location>
</feature>
<dbReference type="EMBL" id="JBHLXP010000003">
    <property type="protein sequence ID" value="MFC0049270.1"/>
    <property type="molecule type" value="Genomic_DNA"/>
</dbReference>
<protein>
    <submittedName>
        <fullName evidence="6">ABC transporter ATP-binding protein</fullName>
    </submittedName>
</protein>
<name>A0ABV6BIF2_9GAMM</name>
<dbReference type="InterPro" id="IPR003593">
    <property type="entry name" value="AAA+_ATPase"/>
</dbReference>
<dbReference type="Proteomes" id="UP001589813">
    <property type="component" value="Unassembled WGS sequence"/>
</dbReference>
<evidence type="ECO:0000256" key="3">
    <source>
        <dbReference type="ARBA" id="ARBA00022741"/>
    </source>
</evidence>
<dbReference type="SUPFAM" id="SSF52540">
    <property type="entry name" value="P-loop containing nucleoside triphosphate hydrolases"/>
    <property type="match status" value="1"/>
</dbReference>
<dbReference type="InterPro" id="IPR017871">
    <property type="entry name" value="ABC_transporter-like_CS"/>
</dbReference>
<dbReference type="RefSeq" id="WP_377244806.1">
    <property type="nucleotide sequence ID" value="NZ_JBHLXP010000003.1"/>
</dbReference>
<comment type="similarity">
    <text evidence="1">Belongs to the ABC transporter superfamily.</text>
</comment>
<dbReference type="InterPro" id="IPR027417">
    <property type="entry name" value="P-loop_NTPase"/>
</dbReference>
<organism evidence="6 7">
    <name type="scientific">Rheinheimera tilapiae</name>
    <dbReference type="NCBI Taxonomy" id="875043"/>
    <lineage>
        <taxon>Bacteria</taxon>
        <taxon>Pseudomonadati</taxon>
        <taxon>Pseudomonadota</taxon>
        <taxon>Gammaproteobacteria</taxon>
        <taxon>Chromatiales</taxon>
        <taxon>Chromatiaceae</taxon>
        <taxon>Rheinheimera</taxon>
    </lineage>
</organism>
<dbReference type="SMART" id="SM00382">
    <property type="entry name" value="AAA"/>
    <property type="match status" value="1"/>
</dbReference>
<keyword evidence="3" id="KW-0547">Nucleotide-binding</keyword>
<accession>A0ABV6BIF2</accession>
<dbReference type="CDD" id="cd03255">
    <property type="entry name" value="ABC_MJ0796_LolCDE_FtsE"/>
    <property type="match status" value="1"/>
</dbReference>
<evidence type="ECO:0000256" key="1">
    <source>
        <dbReference type="ARBA" id="ARBA00005417"/>
    </source>
</evidence>
<gene>
    <name evidence="6" type="ORF">ACFFJP_13315</name>
</gene>
<dbReference type="Pfam" id="PF00005">
    <property type="entry name" value="ABC_tran"/>
    <property type="match status" value="1"/>
</dbReference>
<comment type="caution">
    <text evidence="6">The sequence shown here is derived from an EMBL/GenBank/DDBJ whole genome shotgun (WGS) entry which is preliminary data.</text>
</comment>
<dbReference type="PANTHER" id="PTHR42798:SF2">
    <property type="entry name" value="ABC TRANSPORTER ATP-BINDING PROTEIN MG467-RELATED"/>
    <property type="match status" value="1"/>
</dbReference>
<dbReference type="PROSITE" id="PS50893">
    <property type="entry name" value="ABC_TRANSPORTER_2"/>
    <property type="match status" value="1"/>
</dbReference>
<dbReference type="InterPro" id="IPR003439">
    <property type="entry name" value="ABC_transporter-like_ATP-bd"/>
</dbReference>
<evidence type="ECO:0000256" key="4">
    <source>
        <dbReference type="ARBA" id="ARBA00022840"/>
    </source>
</evidence>
<keyword evidence="2" id="KW-0813">Transport</keyword>
<reference evidence="6 7" key="1">
    <citation type="submission" date="2024-09" db="EMBL/GenBank/DDBJ databases">
        <authorList>
            <person name="Sun Q."/>
            <person name="Mori K."/>
        </authorList>
    </citation>
    <scope>NUCLEOTIDE SEQUENCE [LARGE SCALE GENOMIC DNA]</scope>
    <source>
        <strain evidence="6 7">KCTC 23315</strain>
    </source>
</reference>
<evidence type="ECO:0000256" key="2">
    <source>
        <dbReference type="ARBA" id="ARBA00022448"/>
    </source>
</evidence>
<evidence type="ECO:0000313" key="7">
    <source>
        <dbReference type="Proteomes" id="UP001589813"/>
    </source>
</evidence>
<sequence>MAEANNTPTHQAETLIDIRQASKVFTQGKLQLPVLQALDFQVTRGEFVAIEGRSGSGKSTLLSIIGLLDSFSAGEYLLLGQSVPGLSAYQHSVLRNRHIGWIFQNFNLISSMTVAENVSLPLRYLAGVKAADYRSRAAQVLAQVELSDKLDAYPEQLSGGQQQRVAIARALITNPSLLLADEPTGNLDSQSAEIVMNLLSKLHQDGATVLMVTHDPQLAVRAQRRLYLADGQFVATASAPLTATPPTAVAPVPMSMTTAATEQRAS</sequence>